<protein>
    <recommendedName>
        <fullName evidence="3">histidine kinase</fullName>
        <ecNumber evidence="3">2.7.13.3</ecNumber>
    </recommendedName>
</protein>
<dbReference type="GO" id="GO:0000155">
    <property type="term" value="F:phosphorelay sensor kinase activity"/>
    <property type="evidence" value="ECO:0007669"/>
    <property type="project" value="InterPro"/>
</dbReference>
<dbReference type="InterPro" id="IPR005467">
    <property type="entry name" value="His_kinase_dom"/>
</dbReference>
<dbReference type="SUPFAM" id="SSF55874">
    <property type="entry name" value="ATPase domain of HSP90 chaperone/DNA topoisomerase II/histidine kinase"/>
    <property type="match status" value="1"/>
</dbReference>
<dbReference type="PANTHER" id="PTHR45436">
    <property type="entry name" value="SENSOR HISTIDINE KINASE YKOH"/>
    <property type="match status" value="1"/>
</dbReference>
<proteinExistence type="predicted"/>
<gene>
    <name evidence="14" type="ORF">ENP47_10620</name>
</gene>
<dbReference type="Pfam" id="PF02518">
    <property type="entry name" value="HATPase_c"/>
    <property type="match status" value="1"/>
</dbReference>
<dbReference type="SMART" id="SM00304">
    <property type="entry name" value="HAMP"/>
    <property type="match status" value="1"/>
</dbReference>
<sequence>MSLRLRLALWYGLLAGLMLVLVMLLTYALHTRGHYDDLDHTLVSATQHVAQEVEASSASTGTSVVTTPPAPGLVLRVYDADGRLVAASPNAALAPEAVPWTLLAGPSVPPFDPLVGLVPSFMPSHPEPGVLGVAIGPSGTRWRLYALPLRDGRALLAATSLDRVDTATRLFRHLVPLLAGLGTMGALLASYLLAGHAIRPVATLTETADAIARSRDFARRVPDPQRRDELGRLAATLNTMLASLHQAYQAQQRFVADASHELRAPLTAIQANLEFVRRHPDLPATERDIAIAEASREASRLARLVADLLVLARADAGLPLRRWRMELDRLLLEAFAEARQLARGQRLEITRLEPAMITGDPDRIKQLVLILLDNAIKYTPDGGRITLELRRSSTHAEILVHDTGIGIAPEDLPHVFDRFYRADPARSRDPAGSGLGLAIARWIVEQHDGQITIESSPGVGTTVSVRLPLGP</sequence>
<dbReference type="SUPFAM" id="SSF158472">
    <property type="entry name" value="HAMP domain-like"/>
    <property type="match status" value="1"/>
</dbReference>
<dbReference type="SMART" id="SM00387">
    <property type="entry name" value="HATPase_c"/>
    <property type="match status" value="1"/>
</dbReference>
<evidence type="ECO:0000256" key="11">
    <source>
        <dbReference type="SAM" id="Phobius"/>
    </source>
</evidence>
<dbReference type="InterPro" id="IPR003661">
    <property type="entry name" value="HisK_dim/P_dom"/>
</dbReference>
<feature type="domain" description="HAMP" evidence="13">
    <location>
        <begin position="195"/>
        <end position="249"/>
    </location>
</feature>
<evidence type="ECO:0000256" key="3">
    <source>
        <dbReference type="ARBA" id="ARBA00012438"/>
    </source>
</evidence>
<evidence type="ECO:0000259" key="12">
    <source>
        <dbReference type="PROSITE" id="PS50109"/>
    </source>
</evidence>
<keyword evidence="9" id="KW-0902">Two-component regulatory system</keyword>
<evidence type="ECO:0000256" key="1">
    <source>
        <dbReference type="ARBA" id="ARBA00000085"/>
    </source>
</evidence>
<evidence type="ECO:0000256" key="8">
    <source>
        <dbReference type="ARBA" id="ARBA00022989"/>
    </source>
</evidence>
<keyword evidence="10 11" id="KW-0472">Membrane</keyword>
<evidence type="ECO:0000256" key="7">
    <source>
        <dbReference type="ARBA" id="ARBA00022777"/>
    </source>
</evidence>
<evidence type="ECO:0000313" key="14">
    <source>
        <dbReference type="EMBL" id="HEF66031.1"/>
    </source>
</evidence>
<evidence type="ECO:0000256" key="6">
    <source>
        <dbReference type="ARBA" id="ARBA00022692"/>
    </source>
</evidence>
<dbReference type="Gene3D" id="6.10.340.10">
    <property type="match status" value="1"/>
</dbReference>
<dbReference type="InterPro" id="IPR004358">
    <property type="entry name" value="Sig_transdc_His_kin-like_C"/>
</dbReference>
<accession>A0A7C1XHP1</accession>
<keyword evidence="8 11" id="KW-1133">Transmembrane helix</keyword>
<dbReference type="PRINTS" id="PR00344">
    <property type="entry name" value="BCTRLSENSOR"/>
</dbReference>
<comment type="subcellular location">
    <subcellularLocation>
        <location evidence="2">Membrane</location>
    </subcellularLocation>
</comment>
<dbReference type="EMBL" id="DSJL01000011">
    <property type="protein sequence ID" value="HEF66031.1"/>
    <property type="molecule type" value="Genomic_DNA"/>
</dbReference>
<reference evidence="14" key="1">
    <citation type="journal article" date="2020" name="mSystems">
        <title>Genome- and Community-Level Interaction Insights into Carbon Utilization and Element Cycling Functions of Hydrothermarchaeota in Hydrothermal Sediment.</title>
        <authorList>
            <person name="Zhou Z."/>
            <person name="Liu Y."/>
            <person name="Xu W."/>
            <person name="Pan J."/>
            <person name="Luo Z.H."/>
            <person name="Li M."/>
        </authorList>
    </citation>
    <scope>NUCLEOTIDE SEQUENCE [LARGE SCALE GENOMIC DNA]</scope>
    <source>
        <strain evidence="14">SpSt-222</strain>
    </source>
</reference>
<feature type="transmembrane region" description="Helical" evidence="11">
    <location>
        <begin position="7"/>
        <end position="29"/>
    </location>
</feature>
<dbReference type="GO" id="GO:0005886">
    <property type="term" value="C:plasma membrane"/>
    <property type="evidence" value="ECO:0007669"/>
    <property type="project" value="TreeGrafter"/>
</dbReference>
<dbReference type="PANTHER" id="PTHR45436:SF5">
    <property type="entry name" value="SENSOR HISTIDINE KINASE TRCS"/>
    <property type="match status" value="1"/>
</dbReference>
<evidence type="ECO:0000256" key="4">
    <source>
        <dbReference type="ARBA" id="ARBA00022553"/>
    </source>
</evidence>
<dbReference type="Gene3D" id="3.30.565.10">
    <property type="entry name" value="Histidine kinase-like ATPase, C-terminal domain"/>
    <property type="match status" value="1"/>
</dbReference>
<dbReference type="InterPro" id="IPR036890">
    <property type="entry name" value="HATPase_C_sf"/>
</dbReference>
<evidence type="ECO:0000259" key="13">
    <source>
        <dbReference type="PROSITE" id="PS50885"/>
    </source>
</evidence>
<evidence type="ECO:0000256" key="10">
    <source>
        <dbReference type="ARBA" id="ARBA00023136"/>
    </source>
</evidence>
<keyword evidence="5" id="KW-0808">Transferase</keyword>
<dbReference type="FunFam" id="3.30.565.10:FF:000006">
    <property type="entry name" value="Sensor histidine kinase WalK"/>
    <property type="match status" value="1"/>
</dbReference>
<keyword evidence="6 11" id="KW-0812">Transmembrane</keyword>
<evidence type="ECO:0000256" key="5">
    <source>
        <dbReference type="ARBA" id="ARBA00022679"/>
    </source>
</evidence>
<feature type="domain" description="Histidine kinase" evidence="12">
    <location>
        <begin position="257"/>
        <end position="471"/>
    </location>
</feature>
<comment type="catalytic activity">
    <reaction evidence="1">
        <text>ATP + protein L-histidine = ADP + protein N-phospho-L-histidine.</text>
        <dbReference type="EC" id="2.7.13.3"/>
    </reaction>
</comment>
<evidence type="ECO:0000256" key="2">
    <source>
        <dbReference type="ARBA" id="ARBA00004370"/>
    </source>
</evidence>
<dbReference type="InterPro" id="IPR036097">
    <property type="entry name" value="HisK_dim/P_sf"/>
</dbReference>
<organism evidence="14">
    <name type="scientific">Thermomicrobium roseum</name>
    <dbReference type="NCBI Taxonomy" id="500"/>
    <lineage>
        <taxon>Bacteria</taxon>
        <taxon>Pseudomonadati</taxon>
        <taxon>Thermomicrobiota</taxon>
        <taxon>Thermomicrobia</taxon>
        <taxon>Thermomicrobiales</taxon>
        <taxon>Thermomicrobiaceae</taxon>
        <taxon>Thermomicrobium</taxon>
    </lineage>
</organism>
<dbReference type="Gene3D" id="1.10.287.130">
    <property type="match status" value="1"/>
</dbReference>
<dbReference type="CDD" id="cd06225">
    <property type="entry name" value="HAMP"/>
    <property type="match status" value="1"/>
</dbReference>
<dbReference type="InterPro" id="IPR003660">
    <property type="entry name" value="HAMP_dom"/>
</dbReference>
<comment type="caution">
    <text evidence="14">The sequence shown here is derived from an EMBL/GenBank/DDBJ whole genome shotgun (WGS) entry which is preliminary data.</text>
</comment>
<dbReference type="FunFam" id="1.10.287.130:FF:000001">
    <property type="entry name" value="Two-component sensor histidine kinase"/>
    <property type="match status" value="1"/>
</dbReference>
<dbReference type="InterPro" id="IPR003594">
    <property type="entry name" value="HATPase_dom"/>
</dbReference>
<dbReference type="SMART" id="SM00388">
    <property type="entry name" value="HisKA"/>
    <property type="match status" value="1"/>
</dbReference>
<name>A0A7C1XHP1_THERO</name>
<dbReference type="InterPro" id="IPR050428">
    <property type="entry name" value="TCS_sensor_his_kinase"/>
</dbReference>
<keyword evidence="4" id="KW-0597">Phosphoprotein</keyword>
<dbReference type="Pfam" id="PF00512">
    <property type="entry name" value="HisKA"/>
    <property type="match status" value="1"/>
</dbReference>
<evidence type="ECO:0000256" key="9">
    <source>
        <dbReference type="ARBA" id="ARBA00023012"/>
    </source>
</evidence>
<keyword evidence="7 14" id="KW-0418">Kinase</keyword>
<dbReference type="EC" id="2.7.13.3" evidence="3"/>
<dbReference type="AlphaFoldDB" id="A0A7C1XHP1"/>
<dbReference type="PROSITE" id="PS50109">
    <property type="entry name" value="HIS_KIN"/>
    <property type="match status" value="1"/>
</dbReference>
<dbReference type="PROSITE" id="PS50885">
    <property type="entry name" value="HAMP"/>
    <property type="match status" value="1"/>
</dbReference>
<dbReference type="Pfam" id="PF00672">
    <property type="entry name" value="HAMP"/>
    <property type="match status" value="1"/>
</dbReference>
<dbReference type="CDD" id="cd16922">
    <property type="entry name" value="HATPase_EvgS-ArcB-TorS-like"/>
    <property type="match status" value="1"/>
</dbReference>
<dbReference type="CDD" id="cd00082">
    <property type="entry name" value="HisKA"/>
    <property type="match status" value="1"/>
</dbReference>
<dbReference type="SUPFAM" id="SSF47384">
    <property type="entry name" value="Homodimeric domain of signal transducing histidine kinase"/>
    <property type="match status" value="1"/>
</dbReference>